<accession>A0A448X480</accession>
<name>A0A448X480_9PLAT</name>
<keyword evidence="2" id="KW-1185">Reference proteome</keyword>
<sequence>MGSPEELFISCRFLGPVCRLASLLLACCQQPHLHSLNLSALSDSGGDRHFVSARDRWRDLYDRSLDCLLNLSSLYCFAEDKTIPSDRYYVFLFNRLIYLTPVLLITNFTILAEDSVAEKHLTLVPFDWWIDDILTLEYLHIPASNEFVSSKLLRHLVKYVQFSLSFFRFASIGFALFLHI</sequence>
<comment type="caution">
    <text evidence="1">The sequence shown here is derived from an EMBL/GenBank/DDBJ whole genome shotgun (WGS) entry which is preliminary data.</text>
</comment>
<protein>
    <submittedName>
        <fullName evidence="1">Uncharacterized protein</fullName>
    </submittedName>
</protein>
<evidence type="ECO:0000313" key="2">
    <source>
        <dbReference type="Proteomes" id="UP000784294"/>
    </source>
</evidence>
<gene>
    <name evidence="1" type="ORF">PXEA_LOCUS21055</name>
</gene>
<evidence type="ECO:0000313" key="1">
    <source>
        <dbReference type="EMBL" id="VEL27615.1"/>
    </source>
</evidence>
<dbReference type="EMBL" id="CAAALY010088484">
    <property type="protein sequence ID" value="VEL27615.1"/>
    <property type="molecule type" value="Genomic_DNA"/>
</dbReference>
<dbReference type="Proteomes" id="UP000784294">
    <property type="component" value="Unassembled WGS sequence"/>
</dbReference>
<reference evidence="1" key="1">
    <citation type="submission" date="2018-11" db="EMBL/GenBank/DDBJ databases">
        <authorList>
            <consortium name="Pathogen Informatics"/>
        </authorList>
    </citation>
    <scope>NUCLEOTIDE SEQUENCE</scope>
</reference>
<dbReference type="AlphaFoldDB" id="A0A448X480"/>
<proteinExistence type="predicted"/>
<organism evidence="1 2">
    <name type="scientific">Protopolystoma xenopodis</name>
    <dbReference type="NCBI Taxonomy" id="117903"/>
    <lineage>
        <taxon>Eukaryota</taxon>
        <taxon>Metazoa</taxon>
        <taxon>Spiralia</taxon>
        <taxon>Lophotrochozoa</taxon>
        <taxon>Platyhelminthes</taxon>
        <taxon>Monogenea</taxon>
        <taxon>Polyopisthocotylea</taxon>
        <taxon>Polystomatidea</taxon>
        <taxon>Polystomatidae</taxon>
        <taxon>Protopolystoma</taxon>
    </lineage>
</organism>